<evidence type="ECO:0000313" key="3">
    <source>
        <dbReference type="Proteomes" id="UP000277294"/>
    </source>
</evidence>
<evidence type="ECO:0000256" key="1">
    <source>
        <dbReference type="ARBA" id="ARBA00005254"/>
    </source>
</evidence>
<dbReference type="Proteomes" id="UP000277294">
    <property type="component" value="Unassembled WGS sequence"/>
</dbReference>
<dbReference type="InterPro" id="IPR001753">
    <property type="entry name" value="Enoyl-CoA_hydra/iso"/>
</dbReference>
<accession>A0A3P4AXX2</accession>
<dbReference type="Gene3D" id="3.90.226.10">
    <property type="entry name" value="2-enoyl-CoA Hydratase, Chain A, domain 1"/>
    <property type="match status" value="1"/>
</dbReference>
<name>A0A3P4AXX2_9BURK</name>
<dbReference type="EC" id="4.2.1.17" evidence="2"/>
<dbReference type="OrthoDB" id="9797151at2"/>
<dbReference type="CDD" id="cd06558">
    <property type="entry name" value="crotonase-like"/>
    <property type="match status" value="1"/>
</dbReference>
<dbReference type="PANTHER" id="PTHR42964">
    <property type="entry name" value="ENOYL-COA HYDRATASE"/>
    <property type="match status" value="1"/>
</dbReference>
<dbReference type="RefSeq" id="WP_160142134.1">
    <property type="nucleotide sequence ID" value="NZ_UWPJ01000007.1"/>
</dbReference>
<reference evidence="2 3" key="1">
    <citation type="submission" date="2018-10" db="EMBL/GenBank/DDBJ databases">
        <authorList>
            <person name="Criscuolo A."/>
        </authorList>
    </citation>
    <scope>NUCLEOTIDE SEQUENCE [LARGE SCALE GENOMIC DNA]</scope>
    <source>
        <strain evidence="2">DnA1</strain>
    </source>
</reference>
<gene>
    <name evidence="2" type="primary">paaF_2</name>
    <name evidence="2" type="ORF">PIGHUM_00689</name>
</gene>
<dbReference type="PANTHER" id="PTHR42964:SF1">
    <property type="entry name" value="POLYKETIDE BIOSYNTHESIS ENOYL-COA HYDRATASE PKSH-RELATED"/>
    <property type="match status" value="1"/>
</dbReference>
<dbReference type="Pfam" id="PF00378">
    <property type="entry name" value="ECH_1"/>
    <property type="match status" value="1"/>
</dbReference>
<evidence type="ECO:0000313" key="2">
    <source>
        <dbReference type="EMBL" id="VCU68632.1"/>
    </source>
</evidence>
<keyword evidence="2" id="KW-0456">Lyase</keyword>
<proteinExistence type="inferred from homology"/>
<keyword evidence="3" id="KW-1185">Reference proteome</keyword>
<dbReference type="GO" id="GO:0004300">
    <property type="term" value="F:enoyl-CoA hydratase activity"/>
    <property type="evidence" value="ECO:0007669"/>
    <property type="project" value="UniProtKB-EC"/>
</dbReference>
<comment type="similarity">
    <text evidence="1">Belongs to the enoyl-CoA hydratase/isomerase family.</text>
</comment>
<protein>
    <submittedName>
        <fullName evidence="2">2,3-dehydroadipyl-CoA hydratase</fullName>
        <ecNumber evidence="2">4.2.1.17</ecNumber>
    </submittedName>
</protein>
<dbReference type="AlphaFoldDB" id="A0A3P4AXX2"/>
<dbReference type="InterPro" id="IPR051683">
    <property type="entry name" value="Enoyl-CoA_Hydratase/Isomerase"/>
</dbReference>
<dbReference type="InterPro" id="IPR029045">
    <property type="entry name" value="ClpP/crotonase-like_dom_sf"/>
</dbReference>
<dbReference type="SUPFAM" id="SSF52096">
    <property type="entry name" value="ClpP/crotonase"/>
    <property type="match status" value="1"/>
</dbReference>
<organism evidence="2 3">
    <name type="scientific">Pigmentiphaga humi</name>
    <dbReference type="NCBI Taxonomy" id="2478468"/>
    <lineage>
        <taxon>Bacteria</taxon>
        <taxon>Pseudomonadati</taxon>
        <taxon>Pseudomonadota</taxon>
        <taxon>Betaproteobacteria</taxon>
        <taxon>Burkholderiales</taxon>
        <taxon>Alcaligenaceae</taxon>
        <taxon>Pigmentiphaga</taxon>
    </lineage>
</organism>
<dbReference type="EMBL" id="UWPJ01000007">
    <property type="protein sequence ID" value="VCU68632.1"/>
    <property type="molecule type" value="Genomic_DNA"/>
</dbReference>
<sequence>MSEFDFQITREGAVARLDLNRPGEGNALTRAMMRRLAAAIRELGSDETIHVIVVEGRGPQFCTGRDGKGEDRSGMTPYDVRVHMMGAVLDAYQAVADAQVPVVALVHGDALGFGAALAAACDITLAAADAAFAFPEIEHDIPPTMAMCAALGKVPEKALAYLIYSAEKIDAASAVSLGLASKVLAAETFRGDGLAFVRQLAARPRRVLEIIKRYQGKAGRLPPDMAAEYAGTLLALVRS</sequence>